<reference evidence="2" key="2">
    <citation type="journal article" date="2023" name="IMA Fungus">
        <title>Comparative genomic study of the Penicillium genus elucidates a diverse pangenome and 15 lateral gene transfer events.</title>
        <authorList>
            <person name="Petersen C."/>
            <person name="Sorensen T."/>
            <person name="Nielsen M.R."/>
            <person name="Sondergaard T.E."/>
            <person name="Sorensen J.L."/>
            <person name="Fitzpatrick D.A."/>
            <person name="Frisvad J.C."/>
            <person name="Nielsen K.L."/>
        </authorList>
    </citation>
    <scope>NUCLEOTIDE SEQUENCE</scope>
    <source>
        <strain evidence="2">IBT 15544</strain>
    </source>
</reference>
<evidence type="ECO:0000256" key="1">
    <source>
        <dbReference type="SAM" id="MobiDB-lite"/>
    </source>
</evidence>
<feature type="non-terminal residue" evidence="2">
    <location>
        <position position="1"/>
    </location>
</feature>
<evidence type="ECO:0000313" key="3">
    <source>
        <dbReference type="Proteomes" id="UP001150904"/>
    </source>
</evidence>
<dbReference type="GeneID" id="83183448"/>
<reference evidence="2" key="1">
    <citation type="submission" date="2022-12" db="EMBL/GenBank/DDBJ databases">
        <authorList>
            <person name="Petersen C."/>
        </authorList>
    </citation>
    <scope>NUCLEOTIDE SEQUENCE</scope>
    <source>
        <strain evidence="2">IBT 15544</strain>
    </source>
</reference>
<dbReference type="Proteomes" id="UP001150904">
    <property type="component" value="Unassembled WGS sequence"/>
</dbReference>
<sequence>ETRTTIQLPPLSPSEPVRTQVFQPGRPCGRWLAAAYGPRVEGPDPVDNADERRIPQGGFLQESR</sequence>
<dbReference type="OrthoDB" id="4348407at2759"/>
<accession>A0A9W9MBA7</accession>
<comment type="caution">
    <text evidence="2">The sequence shown here is derived from an EMBL/GenBank/DDBJ whole genome shotgun (WGS) entry which is preliminary data.</text>
</comment>
<gene>
    <name evidence="2" type="ORF">N7498_009091</name>
</gene>
<dbReference type="EMBL" id="JAPQKR010000015">
    <property type="protein sequence ID" value="KAJ5195653.1"/>
    <property type="molecule type" value="Genomic_DNA"/>
</dbReference>
<keyword evidence="3" id="KW-1185">Reference proteome</keyword>
<name>A0A9W9MBA7_9EURO</name>
<dbReference type="RefSeq" id="XP_058306135.1">
    <property type="nucleotide sequence ID" value="XM_058456147.1"/>
</dbReference>
<evidence type="ECO:0000313" key="2">
    <source>
        <dbReference type="EMBL" id="KAJ5195653.1"/>
    </source>
</evidence>
<proteinExistence type="predicted"/>
<organism evidence="2 3">
    <name type="scientific">Penicillium cinerascens</name>
    <dbReference type="NCBI Taxonomy" id="70096"/>
    <lineage>
        <taxon>Eukaryota</taxon>
        <taxon>Fungi</taxon>
        <taxon>Dikarya</taxon>
        <taxon>Ascomycota</taxon>
        <taxon>Pezizomycotina</taxon>
        <taxon>Eurotiomycetes</taxon>
        <taxon>Eurotiomycetidae</taxon>
        <taxon>Eurotiales</taxon>
        <taxon>Aspergillaceae</taxon>
        <taxon>Penicillium</taxon>
    </lineage>
</organism>
<dbReference type="AlphaFoldDB" id="A0A9W9MBA7"/>
<protein>
    <submittedName>
        <fullName evidence="2">Uncharacterized protein</fullName>
    </submittedName>
</protein>
<feature type="region of interest" description="Disordered" evidence="1">
    <location>
        <begin position="36"/>
        <end position="64"/>
    </location>
</feature>
<feature type="region of interest" description="Disordered" evidence="1">
    <location>
        <begin position="1"/>
        <end position="23"/>
    </location>
</feature>